<feature type="transmembrane region" description="Helical" evidence="1">
    <location>
        <begin position="205"/>
        <end position="234"/>
    </location>
</feature>
<keyword evidence="1" id="KW-1133">Transmembrane helix</keyword>
<dbReference type="OrthoDB" id="5696at2759"/>
<keyword evidence="4" id="KW-1185">Reference proteome</keyword>
<proteinExistence type="predicted"/>
<evidence type="ECO:0000313" key="4">
    <source>
        <dbReference type="Proteomes" id="UP000541444"/>
    </source>
</evidence>
<feature type="transmembrane region" description="Helical" evidence="1">
    <location>
        <begin position="255"/>
        <end position="284"/>
    </location>
</feature>
<evidence type="ECO:0000256" key="1">
    <source>
        <dbReference type="SAM" id="Phobius"/>
    </source>
</evidence>
<feature type="domain" description="DUF1995" evidence="2">
    <location>
        <begin position="81"/>
        <end position="252"/>
    </location>
</feature>
<keyword evidence="1" id="KW-0472">Membrane</keyword>
<keyword evidence="1" id="KW-0812">Transmembrane</keyword>
<sequence>MASSSTLSLPTIAKLHSPSSIPTRCFHQAPFVRNANIRTCAKFEKFQGEEDEGGVSLDVSNIGLEEPPLEEQEEEDDSCLPSDLEGAVRQSSEASGVFVTSGGTRAIVELLIPQLQFLDDEGAQGELWELSRVFLDTLIEETGCQRVKAIFPDAGAAALLKYRWKDAAFSFASGGLMVSMVINVGDFDGNNSGGGYVGGKVIKMVLVAMAVKVVVVVVVAVATTMVGMVVIVVLKIVSHVGYRDGGYGVEWRATIIVVIRIVPLSATPVVVVTIVELTIIPIAIVPTHPILVPVPIILIVALIGPILLVS</sequence>
<dbReference type="PANTHER" id="PTHR35509:SF1">
    <property type="entry name" value="DOMAIN PROTEIN, PUTATIVE (DUF1995)-RELATED"/>
    <property type="match status" value="1"/>
</dbReference>
<protein>
    <recommendedName>
        <fullName evidence="2">DUF1995 domain-containing protein</fullName>
    </recommendedName>
</protein>
<dbReference type="EMBL" id="JACGCM010001990">
    <property type="protein sequence ID" value="KAF6146354.1"/>
    <property type="molecule type" value="Genomic_DNA"/>
</dbReference>
<dbReference type="AlphaFoldDB" id="A0A7J7LUV7"/>
<feature type="transmembrane region" description="Helical" evidence="1">
    <location>
        <begin position="290"/>
        <end position="309"/>
    </location>
</feature>
<comment type="caution">
    <text evidence="3">The sequence shown here is derived from an EMBL/GenBank/DDBJ whole genome shotgun (WGS) entry which is preliminary data.</text>
</comment>
<accession>A0A7J7LUV7</accession>
<dbReference type="PANTHER" id="PTHR35509">
    <property type="entry name" value="DOMAIN PROTEIN, PUTATIVE (DUF1995)-RELATED"/>
    <property type="match status" value="1"/>
</dbReference>
<organism evidence="3 4">
    <name type="scientific">Kingdonia uniflora</name>
    <dbReference type="NCBI Taxonomy" id="39325"/>
    <lineage>
        <taxon>Eukaryota</taxon>
        <taxon>Viridiplantae</taxon>
        <taxon>Streptophyta</taxon>
        <taxon>Embryophyta</taxon>
        <taxon>Tracheophyta</taxon>
        <taxon>Spermatophyta</taxon>
        <taxon>Magnoliopsida</taxon>
        <taxon>Ranunculales</taxon>
        <taxon>Circaeasteraceae</taxon>
        <taxon>Kingdonia</taxon>
    </lineage>
</organism>
<reference evidence="3 4" key="1">
    <citation type="journal article" date="2020" name="IScience">
        <title>Genome Sequencing of the Endangered Kingdonia uniflora (Circaeasteraceae, Ranunculales) Reveals Potential Mechanisms of Evolutionary Specialization.</title>
        <authorList>
            <person name="Sun Y."/>
            <person name="Deng T."/>
            <person name="Zhang A."/>
            <person name="Moore M.J."/>
            <person name="Landis J.B."/>
            <person name="Lin N."/>
            <person name="Zhang H."/>
            <person name="Zhang X."/>
            <person name="Huang J."/>
            <person name="Zhang X."/>
            <person name="Sun H."/>
            <person name="Wang H."/>
        </authorList>
    </citation>
    <scope>NUCLEOTIDE SEQUENCE [LARGE SCALE GENOMIC DNA]</scope>
    <source>
        <strain evidence="3">TB1705</strain>
        <tissue evidence="3">Leaf</tissue>
    </source>
</reference>
<dbReference type="Proteomes" id="UP000541444">
    <property type="component" value="Unassembled WGS sequence"/>
</dbReference>
<dbReference type="Pfam" id="PF09353">
    <property type="entry name" value="DUF1995"/>
    <property type="match status" value="1"/>
</dbReference>
<name>A0A7J7LUV7_9MAGN</name>
<gene>
    <name evidence="3" type="ORF">GIB67_020448</name>
</gene>
<evidence type="ECO:0000259" key="2">
    <source>
        <dbReference type="Pfam" id="PF09353"/>
    </source>
</evidence>
<evidence type="ECO:0000313" key="3">
    <source>
        <dbReference type="EMBL" id="KAF6146354.1"/>
    </source>
</evidence>
<dbReference type="InterPro" id="IPR053021">
    <property type="entry name" value="Chloroplast_ADK"/>
</dbReference>
<dbReference type="InterPro" id="IPR018962">
    <property type="entry name" value="DUF1995"/>
</dbReference>